<dbReference type="Pfam" id="PF14317">
    <property type="entry name" value="YcxB"/>
    <property type="match status" value="1"/>
</dbReference>
<dbReference type="RefSeq" id="WP_072362179.1">
    <property type="nucleotide sequence ID" value="NZ_CP139972.1"/>
</dbReference>
<name>A0A1K1QY44_9BACT</name>
<keyword evidence="1" id="KW-0472">Membrane</keyword>
<evidence type="ECO:0000313" key="6">
    <source>
        <dbReference type="Proteomes" id="UP001326715"/>
    </source>
</evidence>
<protein>
    <submittedName>
        <fullName evidence="4">YcxB family protein</fullName>
    </submittedName>
    <submittedName>
        <fullName evidence="3">YcxB-like protein</fullName>
    </submittedName>
</protein>
<keyword evidence="6" id="KW-1185">Reference proteome</keyword>
<organism evidence="3 5">
    <name type="scientific">Chitinophaga sancti</name>
    <dbReference type="NCBI Taxonomy" id="1004"/>
    <lineage>
        <taxon>Bacteria</taxon>
        <taxon>Pseudomonadati</taxon>
        <taxon>Bacteroidota</taxon>
        <taxon>Chitinophagia</taxon>
        <taxon>Chitinophagales</taxon>
        <taxon>Chitinophagaceae</taxon>
        <taxon>Chitinophaga</taxon>
    </lineage>
</organism>
<dbReference type="STRING" id="1004.SAMN05661012_03216"/>
<feature type="transmembrane region" description="Helical" evidence="1">
    <location>
        <begin position="31"/>
        <end position="51"/>
    </location>
</feature>
<sequence>MKNLLSISFKISPLEYAKFLLASYYIKPTTIILATMGLYSLIMPALVAYGFLDHYNKGLYFSFPYALVLLFYPLIMTGLILLTRLRNTSLRQEMRYEFDDEGVHIQGENFKSDLSWSNFRGVRELAGFLVLKPSAREGYLVKKSVLGADEITYIKHKIAEAKGLGK</sequence>
<evidence type="ECO:0000259" key="2">
    <source>
        <dbReference type="Pfam" id="PF14317"/>
    </source>
</evidence>
<feature type="transmembrane region" description="Helical" evidence="1">
    <location>
        <begin position="63"/>
        <end position="85"/>
    </location>
</feature>
<evidence type="ECO:0000256" key="1">
    <source>
        <dbReference type="SAM" id="Phobius"/>
    </source>
</evidence>
<dbReference type="EMBL" id="CP140154">
    <property type="protein sequence ID" value="WQG92352.1"/>
    <property type="molecule type" value="Genomic_DNA"/>
</dbReference>
<dbReference type="Proteomes" id="UP001326715">
    <property type="component" value="Chromosome"/>
</dbReference>
<keyword evidence="1" id="KW-0812">Transmembrane</keyword>
<reference evidence="3 5" key="1">
    <citation type="submission" date="2016-11" db="EMBL/GenBank/DDBJ databases">
        <authorList>
            <person name="Jaros S."/>
            <person name="Januszkiewicz K."/>
            <person name="Wedrychowicz H."/>
        </authorList>
    </citation>
    <scope>NUCLEOTIDE SEQUENCE [LARGE SCALE GENOMIC DNA]</scope>
    <source>
        <strain evidence="3 5">DSM 784</strain>
    </source>
</reference>
<dbReference type="OrthoDB" id="794779at2"/>
<reference evidence="4 6" key="2">
    <citation type="submission" date="2023-11" db="EMBL/GenBank/DDBJ databases">
        <title>MicrobeMod: A computational toolkit for identifying prokaryotic methylation and restriction-modification with nanopore sequencing.</title>
        <authorList>
            <person name="Crits-Christoph A."/>
            <person name="Kang S.C."/>
            <person name="Lee H."/>
            <person name="Ostrov N."/>
        </authorList>
    </citation>
    <scope>NUCLEOTIDE SEQUENCE [LARGE SCALE GENOMIC DNA]</scope>
    <source>
        <strain evidence="4 6">ATCC 23090</strain>
    </source>
</reference>
<evidence type="ECO:0000313" key="5">
    <source>
        <dbReference type="Proteomes" id="UP000183788"/>
    </source>
</evidence>
<evidence type="ECO:0000313" key="4">
    <source>
        <dbReference type="EMBL" id="WQG92352.1"/>
    </source>
</evidence>
<feature type="domain" description="YcxB-like C-terminal" evidence="2">
    <location>
        <begin position="98"/>
        <end position="152"/>
    </location>
</feature>
<dbReference type="AlphaFoldDB" id="A0A1K1QY44"/>
<evidence type="ECO:0000313" key="3">
    <source>
        <dbReference type="EMBL" id="SFW64866.1"/>
    </source>
</evidence>
<keyword evidence="1" id="KW-1133">Transmembrane helix</keyword>
<gene>
    <name evidence="3" type="ORF">SAMN05661012_03216</name>
    <name evidence="4" type="ORF">SR876_12625</name>
</gene>
<dbReference type="InterPro" id="IPR025588">
    <property type="entry name" value="YcxB-like_C"/>
</dbReference>
<dbReference type="EMBL" id="FPIZ01000009">
    <property type="protein sequence ID" value="SFW64866.1"/>
    <property type="molecule type" value="Genomic_DNA"/>
</dbReference>
<proteinExistence type="predicted"/>
<dbReference type="Proteomes" id="UP000183788">
    <property type="component" value="Unassembled WGS sequence"/>
</dbReference>
<accession>A0A1K1QY44</accession>